<evidence type="ECO:0000259" key="8">
    <source>
        <dbReference type="PROSITE" id="PS50850"/>
    </source>
</evidence>
<sequence>MRRLSTDVRRALRLPPAVRLVLASMVLFNIGFYLVVPFLAVHLSEQLHLAAWAVGLVLGVRTFSQQGLFFVGGSIADRFGARPVVLVGVALRVVGFVVLGFAAELWSVLVGAVLVGVAAALFAPAVESLNAAYGHRLEADGVLRRTELFGIEQMCSRLGSVVGPALGALLLTVPFRWTAVAAACLFAGLWVAFARLLPASAGVTGGAPTLRVVWRTVLGHRAFMVFVVLCAVQLLAYNQLYLMLPEQLARSVGSQAALGWFFAGAAVLVIAGQAPMVGLAHRLGHRRAIVAGLATIALSFLAPPLLAGTAGLVVWVGLVHAGQMLMVPPMRDVIGRLANERHLGAHFGMLSTVGGLLTLLGSSGVGWIYDQVDAGRVSSGVPWWALAATVAVAATLLWFCSARGRLIAAGPAGSAPAAHR</sequence>
<dbReference type="PANTHER" id="PTHR23517">
    <property type="entry name" value="RESISTANCE PROTEIN MDTM, PUTATIVE-RELATED-RELATED"/>
    <property type="match status" value="1"/>
</dbReference>
<dbReference type="PANTHER" id="PTHR23517:SF2">
    <property type="entry name" value="MULTIDRUG RESISTANCE PROTEIN MDTH"/>
    <property type="match status" value="1"/>
</dbReference>
<dbReference type="Pfam" id="PF07690">
    <property type="entry name" value="MFS_1"/>
    <property type="match status" value="1"/>
</dbReference>
<feature type="transmembrane region" description="Helical" evidence="7">
    <location>
        <begin position="381"/>
        <end position="400"/>
    </location>
</feature>
<comment type="caution">
    <text evidence="9">The sequence shown here is derived from an EMBL/GenBank/DDBJ whole genome shotgun (WGS) entry which is preliminary data.</text>
</comment>
<evidence type="ECO:0000256" key="6">
    <source>
        <dbReference type="ARBA" id="ARBA00023136"/>
    </source>
</evidence>
<proteinExistence type="predicted"/>
<keyword evidence="2" id="KW-0813">Transport</keyword>
<feature type="transmembrane region" description="Helical" evidence="7">
    <location>
        <begin position="84"/>
        <end position="103"/>
    </location>
</feature>
<feature type="transmembrane region" description="Helical" evidence="7">
    <location>
        <begin position="257"/>
        <end position="276"/>
    </location>
</feature>
<gene>
    <name evidence="9" type="ORF">FHX44_113047</name>
</gene>
<dbReference type="Proteomes" id="UP000321261">
    <property type="component" value="Unassembled WGS sequence"/>
</dbReference>
<dbReference type="InterPro" id="IPR001958">
    <property type="entry name" value="Tet-R_TetA/multi-R_MdtG-like"/>
</dbReference>
<name>A0A561SQK3_9PSEU</name>
<feature type="transmembrane region" description="Helical" evidence="7">
    <location>
        <begin position="20"/>
        <end position="43"/>
    </location>
</feature>
<evidence type="ECO:0000256" key="2">
    <source>
        <dbReference type="ARBA" id="ARBA00022448"/>
    </source>
</evidence>
<dbReference type="GO" id="GO:0022857">
    <property type="term" value="F:transmembrane transporter activity"/>
    <property type="evidence" value="ECO:0007669"/>
    <property type="project" value="InterPro"/>
</dbReference>
<evidence type="ECO:0000256" key="3">
    <source>
        <dbReference type="ARBA" id="ARBA00022475"/>
    </source>
</evidence>
<feature type="transmembrane region" description="Helical" evidence="7">
    <location>
        <begin position="288"/>
        <end position="306"/>
    </location>
</feature>
<evidence type="ECO:0000313" key="10">
    <source>
        <dbReference type="Proteomes" id="UP000321261"/>
    </source>
</evidence>
<dbReference type="InterPro" id="IPR050171">
    <property type="entry name" value="MFS_Transporters"/>
</dbReference>
<dbReference type="PRINTS" id="PR01035">
    <property type="entry name" value="TCRTETA"/>
</dbReference>
<dbReference type="InterPro" id="IPR020846">
    <property type="entry name" value="MFS_dom"/>
</dbReference>
<keyword evidence="10" id="KW-1185">Reference proteome</keyword>
<feature type="transmembrane region" description="Helical" evidence="7">
    <location>
        <begin position="177"/>
        <end position="197"/>
    </location>
</feature>
<dbReference type="InterPro" id="IPR011701">
    <property type="entry name" value="MFS"/>
</dbReference>
<evidence type="ECO:0000256" key="7">
    <source>
        <dbReference type="SAM" id="Phobius"/>
    </source>
</evidence>
<feature type="transmembrane region" description="Helical" evidence="7">
    <location>
        <begin position="343"/>
        <end position="369"/>
    </location>
</feature>
<dbReference type="PROSITE" id="PS50850">
    <property type="entry name" value="MFS"/>
    <property type="match status" value="1"/>
</dbReference>
<keyword evidence="4 7" id="KW-0812">Transmembrane</keyword>
<dbReference type="SUPFAM" id="SSF103473">
    <property type="entry name" value="MFS general substrate transporter"/>
    <property type="match status" value="1"/>
</dbReference>
<evidence type="ECO:0000256" key="4">
    <source>
        <dbReference type="ARBA" id="ARBA00022692"/>
    </source>
</evidence>
<evidence type="ECO:0000256" key="1">
    <source>
        <dbReference type="ARBA" id="ARBA00004651"/>
    </source>
</evidence>
<feature type="domain" description="Major facilitator superfamily (MFS) profile" evidence="8">
    <location>
        <begin position="17"/>
        <end position="405"/>
    </location>
</feature>
<dbReference type="InterPro" id="IPR036259">
    <property type="entry name" value="MFS_trans_sf"/>
</dbReference>
<comment type="subcellular location">
    <subcellularLocation>
        <location evidence="1">Cell membrane</location>
        <topology evidence="1">Multi-pass membrane protein</topology>
    </subcellularLocation>
</comment>
<dbReference type="AlphaFoldDB" id="A0A561SQK3"/>
<dbReference type="GO" id="GO:0005886">
    <property type="term" value="C:plasma membrane"/>
    <property type="evidence" value="ECO:0007669"/>
    <property type="project" value="UniProtKB-SubCell"/>
</dbReference>
<dbReference type="RefSeq" id="WP_147256373.1">
    <property type="nucleotide sequence ID" value="NZ_VIWU01000001.1"/>
</dbReference>
<feature type="transmembrane region" description="Helical" evidence="7">
    <location>
        <begin position="109"/>
        <end position="133"/>
    </location>
</feature>
<dbReference type="OrthoDB" id="3285778at2"/>
<keyword evidence="3" id="KW-1003">Cell membrane</keyword>
<reference evidence="9 10" key="1">
    <citation type="submission" date="2019-06" db="EMBL/GenBank/DDBJ databases">
        <title>Sequencing the genomes of 1000 actinobacteria strains.</title>
        <authorList>
            <person name="Klenk H.-P."/>
        </authorList>
    </citation>
    <scope>NUCLEOTIDE SEQUENCE [LARGE SCALE GENOMIC DNA]</scope>
    <source>
        <strain evidence="9 10">DSM 45671</strain>
    </source>
</reference>
<dbReference type="Gene3D" id="1.20.1250.20">
    <property type="entry name" value="MFS general substrate transporter like domains"/>
    <property type="match status" value="1"/>
</dbReference>
<keyword evidence="5 7" id="KW-1133">Transmembrane helix</keyword>
<feature type="transmembrane region" description="Helical" evidence="7">
    <location>
        <begin position="218"/>
        <end position="237"/>
    </location>
</feature>
<keyword evidence="6 7" id="KW-0472">Membrane</keyword>
<evidence type="ECO:0000256" key="5">
    <source>
        <dbReference type="ARBA" id="ARBA00022989"/>
    </source>
</evidence>
<evidence type="ECO:0000313" key="9">
    <source>
        <dbReference type="EMBL" id="TWF77142.1"/>
    </source>
</evidence>
<feature type="transmembrane region" description="Helical" evidence="7">
    <location>
        <begin position="154"/>
        <end position="171"/>
    </location>
</feature>
<protein>
    <submittedName>
        <fullName evidence="9">Cyanate permease</fullName>
    </submittedName>
</protein>
<accession>A0A561SQK3</accession>
<organism evidence="9 10">
    <name type="scientific">Pseudonocardia hierapolitana</name>
    <dbReference type="NCBI Taxonomy" id="1128676"/>
    <lineage>
        <taxon>Bacteria</taxon>
        <taxon>Bacillati</taxon>
        <taxon>Actinomycetota</taxon>
        <taxon>Actinomycetes</taxon>
        <taxon>Pseudonocardiales</taxon>
        <taxon>Pseudonocardiaceae</taxon>
        <taxon>Pseudonocardia</taxon>
    </lineage>
</organism>
<dbReference type="EMBL" id="VIWU01000001">
    <property type="protein sequence ID" value="TWF77142.1"/>
    <property type="molecule type" value="Genomic_DNA"/>
</dbReference>